<comment type="similarity">
    <text evidence="2">Belongs to the pseudouridine synthase RluA family.</text>
</comment>
<dbReference type="AlphaFoldDB" id="A0A2S0NKA1"/>
<dbReference type="CDD" id="cd00165">
    <property type="entry name" value="S4"/>
    <property type="match status" value="1"/>
</dbReference>
<dbReference type="InterPro" id="IPR002942">
    <property type="entry name" value="S4_RNA-bd"/>
</dbReference>
<feature type="domain" description="RNA-binding S4" evidence="7">
    <location>
        <begin position="13"/>
        <end position="74"/>
    </location>
</feature>
<dbReference type="GO" id="GO:0003723">
    <property type="term" value="F:RNA binding"/>
    <property type="evidence" value="ECO:0007669"/>
    <property type="project" value="UniProtKB-KW"/>
</dbReference>
<organism evidence="8 9">
    <name type="scientific">Williamsoniiplasma luminosum</name>
    <dbReference type="NCBI Taxonomy" id="214888"/>
    <lineage>
        <taxon>Bacteria</taxon>
        <taxon>Bacillati</taxon>
        <taxon>Mycoplasmatota</taxon>
        <taxon>Mollicutes</taxon>
        <taxon>Entomoplasmatales</taxon>
        <taxon>Williamsoniiplasma</taxon>
    </lineage>
</organism>
<evidence type="ECO:0000256" key="5">
    <source>
        <dbReference type="ARBA" id="ARBA00033164"/>
    </source>
</evidence>
<evidence type="ECO:0000256" key="4">
    <source>
        <dbReference type="ARBA" id="ARBA00031870"/>
    </source>
</evidence>
<evidence type="ECO:0000313" key="8">
    <source>
        <dbReference type="EMBL" id="AVP49446.1"/>
    </source>
</evidence>
<name>A0A2S0NKA1_9MOLU</name>
<dbReference type="Pfam" id="PF00849">
    <property type="entry name" value="PseudoU_synth_2"/>
    <property type="match status" value="1"/>
</dbReference>
<evidence type="ECO:0000256" key="2">
    <source>
        <dbReference type="ARBA" id="ARBA00010876"/>
    </source>
</evidence>
<evidence type="ECO:0000256" key="1">
    <source>
        <dbReference type="ARBA" id="ARBA00000073"/>
    </source>
</evidence>
<sequence>MTKFEIQKNDQNQTIFKFLKKTFSSTPLSVIHKWFRKSDIKINGQKIKDPQIILKLNDLVEVYDSNKPIIRDNFKMVENLDLEIVYEDENILIINKEANVEMHSPINESLDDMVKTYCFNQGIYDPQKENSFVVSHVHRLDKLTSGLVIYAKNKMSLDILLKAFKDHELIDKYYLIKVRKQHWTGDFEAKGWIDYDPKMQKSFYSETEKDFYKTAETRFRLIETNEDSLLIEGHLITGRKHQIRATLEYYNLPIINDFRYGGEKINNEKMIYLRAYKIVFGKLPNELEYLSDKVIELNI</sequence>
<dbReference type="RefSeq" id="WP_303662035.1">
    <property type="nucleotide sequence ID" value="NZ_CP027019.1"/>
</dbReference>
<dbReference type="PROSITE" id="PS50889">
    <property type="entry name" value="S4"/>
    <property type="match status" value="1"/>
</dbReference>
<evidence type="ECO:0000256" key="3">
    <source>
        <dbReference type="ARBA" id="ARBA00023235"/>
    </source>
</evidence>
<evidence type="ECO:0000256" key="6">
    <source>
        <dbReference type="PROSITE-ProRule" id="PRU00182"/>
    </source>
</evidence>
<dbReference type="PANTHER" id="PTHR21600">
    <property type="entry name" value="MITOCHONDRIAL RNA PSEUDOURIDINE SYNTHASE"/>
    <property type="match status" value="1"/>
</dbReference>
<dbReference type="GO" id="GO:0120159">
    <property type="term" value="F:rRNA pseudouridine synthase activity"/>
    <property type="evidence" value="ECO:0007669"/>
    <property type="project" value="UniProtKB-ARBA"/>
</dbReference>
<accession>A0A2S0NKA1</accession>
<dbReference type="Proteomes" id="UP000239250">
    <property type="component" value="Chromosome"/>
</dbReference>
<gene>
    <name evidence="8" type="ORF">C5T88_02610</name>
</gene>
<protein>
    <recommendedName>
        <fullName evidence="4">RNA pseudouridylate synthase</fullName>
    </recommendedName>
    <alternativeName>
        <fullName evidence="5">RNA-uridine isomerase</fullName>
    </alternativeName>
</protein>
<dbReference type="InterPro" id="IPR006145">
    <property type="entry name" value="PsdUridine_synth_RsuA/RluA"/>
</dbReference>
<keyword evidence="6" id="KW-0694">RNA-binding</keyword>
<comment type="catalytic activity">
    <reaction evidence="1">
        <text>a uridine in RNA = a pseudouridine in RNA</text>
        <dbReference type="Rhea" id="RHEA:48348"/>
        <dbReference type="Rhea" id="RHEA-COMP:12068"/>
        <dbReference type="Rhea" id="RHEA-COMP:12069"/>
        <dbReference type="ChEBI" id="CHEBI:65314"/>
        <dbReference type="ChEBI" id="CHEBI:65315"/>
    </reaction>
</comment>
<dbReference type="Gene3D" id="3.30.2350.10">
    <property type="entry name" value="Pseudouridine synthase"/>
    <property type="match status" value="1"/>
</dbReference>
<proteinExistence type="inferred from homology"/>
<dbReference type="SUPFAM" id="SSF55120">
    <property type="entry name" value="Pseudouridine synthase"/>
    <property type="match status" value="1"/>
</dbReference>
<dbReference type="EMBL" id="CP027019">
    <property type="protein sequence ID" value="AVP49446.1"/>
    <property type="molecule type" value="Genomic_DNA"/>
</dbReference>
<evidence type="ECO:0000259" key="7">
    <source>
        <dbReference type="SMART" id="SM00363"/>
    </source>
</evidence>
<keyword evidence="3" id="KW-0413">Isomerase</keyword>
<dbReference type="CDD" id="cd02869">
    <property type="entry name" value="PseudoU_synth_RluA_like"/>
    <property type="match status" value="1"/>
</dbReference>
<dbReference type="SMART" id="SM00363">
    <property type="entry name" value="S4"/>
    <property type="match status" value="1"/>
</dbReference>
<dbReference type="InterPro" id="IPR020103">
    <property type="entry name" value="PsdUridine_synth_cat_dom_sf"/>
</dbReference>
<evidence type="ECO:0000313" key="9">
    <source>
        <dbReference type="Proteomes" id="UP000239250"/>
    </source>
</evidence>
<dbReference type="PANTHER" id="PTHR21600:SF83">
    <property type="entry name" value="PSEUDOURIDYLATE SYNTHASE RPUSD4, MITOCHONDRIAL"/>
    <property type="match status" value="1"/>
</dbReference>
<dbReference type="GO" id="GO:0000455">
    <property type="term" value="P:enzyme-directed rRNA pseudouridine synthesis"/>
    <property type="evidence" value="ECO:0007669"/>
    <property type="project" value="UniProtKB-ARBA"/>
</dbReference>
<dbReference type="InterPro" id="IPR050188">
    <property type="entry name" value="RluA_PseudoU_synthase"/>
</dbReference>
<reference evidence="9" key="1">
    <citation type="submission" date="2018-02" db="EMBL/GenBank/DDBJ databases">
        <title>Firefly genomes illuminate parallel origins of bioluminescence in beetles.</title>
        <authorList>
            <person name="Fallon T.R."/>
            <person name="Lower S.E.S."/>
            <person name="Behringer M."/>
            <person name="Weng J.-K."/>
        </authorList>
    </citation>
    <scope>NUCLEOTIDE SEQUENCE [LARGE SCALE GENOMIC DNA]</scope>
</reference>